<sequence>MERKIVLGLALAAEAVLMFSATYPDQKFRPLVARVQYEARWGFFFRSADTINKALGVVGWK</sequence>
<organism evidence="1 2">
    <name type="scientific">Pyrobaculum aerophilum</name>
    <dbReference type="NCBI Taxonomy" id="13773"/>
    <lineage>
        <taxon>Archaea</taxon>
        <taxon>Thermoproteota</taxon>
        <taxon>Thermoprotei</taxon>
        <taxon>Thermoproteales</taxon>
        <taxon>Thermoproteaceae</taxon>
        <taxon>Pyrobaculum</taxon>
    </lineage>
</organism>
<reference evidence="1" key="1">
    <citation type="journal article" date="2020" name="bioRxiv">
        <title>A rank-normalized archaeal taxonomy based on genome phylogeny resolves widespread incomplete and uneven classifications.</title>
        <authorList>
            <person name="Rinke C."/>
            <person name="Chuvochina M."/>
            <person name="Mussig A.J."/>
            <person name="Chaumeil P.-A."/>
            <person name="Waite D.W."/>
            <person name="Whitman W.B."/>
            <person name="Parks D.H."/>
            <person name="Hugenholtz P."/>
        </authorList>
    </citation>
    <scope>NUCLEOTIDE SEQUENCE</scope>
    <source>
        <strain evidence="1">UBA8839</strain>
    </source>
</reference>
<accession>A0A832WGT1</accession>
<dbReference type="GeneID" id="1465931"/>
<gene>
    <name evidence="1" type="ORF">HA333_04680</name>
</gene>
<evidence type="ECO:0000313" key="1">
    <source>
        <dbReference type="EMBL" id="HII46750.1"/>
    </source>
</evidence>
<name>A0A832WGT1_9CREN</name>
<protein>
    <submittedName>
        <fullName evidence="1">Uncharacterized protein</fullName>
    </submittedName>
</protein>
<evidence type="ECO:0000313" key="2">
    <source>
        <dbReference type="Proteomes" id="UP000651120"/>
    </source>
</evidence>
<proteinExistence type="predicted"/>
<dbReference type="EMBL" id="DUJP01000019">
    <property type="protein sequence ID" value="HII46750.1"/>
    <property type="molecule type" value="Genomic_DNA"/>
</dbReference>
<comment type="caution">
    <text evidence="1">The sequence shown here is derived from an EMBL/GenBank/DDBJ whole genome shotgun (WGS) entry which is preliminary data.</text>
</comment>
<dbReference type="RefSeq" id="WP_011008153.1">
    <property type="nucleotide sequence ID" value="NZ_DUJP01000019.1"/>
</dbReference>
<dbReference type="AlphaFoldDB" id="A0A832WGT1"/>
<dbReference type="Proteomes" id="UP000651120">
    <property type="component" value="Unassembled WGS sequence"/>
</dbReference>